<feature type="compositionally biased region" description="Gly residues" evidence="1">
    <location>
        <begin position="198"/>
        <end position="208"/>
    </location>
</feature>
<accession>A0A2T0AHX9</accession>
<dbReference type="AlphaFoldDB" id="A0A2T0AHX9"/>
<name>A0A2T0AHX9_RHOTO</name>
<proteinExistence type="predicted"/>
<comment type="caution">
    <text evidence="2">The sequence shown here is derived from an EMBL/GenBank/DDBJ whole genome shotgun (WGS) entry which is preliminary data.</text>
</comment>
<dbReference type="EMBL" id="LCTV02000001">
    <property type="protein sequence ID" value="PRQ77580.1"/>
    <property type="molecule type" value="Genomic_DNA"/>
</dbReference>
<protein>
    <submittedName>
        <fullName evidence="2">Uncharacterized protein</fullName>
    </submittedName>
</protein>
<evidence type="ECO:0000313" key="2">
    <source>
        <dbReference type="EMBL" id="PRQ77580.1"/>
    </source>
</evidence>
<evidence type="ECO:0000313" key="3">
    <source>
        <dbReference type="Proteomes" id="UP000239560"/>
    </source>
</evidence>
<feature type="compositionally biased region" description="Basic and acidic residues" evidence="1">
    <location>
        <begin position="54"/>
        <end position="64"/>
    </location>
</feature>
<evidence type="ECO:0000256" key="1">
    <source>
        <dbReference type="SAM" id="MobiDB-lite"/>
    </source>
</evidence>
<gene>
    <name evidence="2" type="ORF">AAT19DRAFT_8648</name>
</gene>
<feature type="region of interest" description="Disordered" evidence="1">
    <location>
        <begin position="197"/>
        <end position="218"/>
    </location>
</feature>
<reference evidence="2 3" key="1">
    <citation type="journal article" date="2018" name="Elife">
        <title>Functional genomics of lipid metabolism in the oleaginous yeast Rhodosporidium toruloides.</title>
        <authorList>
            <person name="Coradetti S.T."/>
            <person name="Pinel D."/>
            <person name="Geiselman G."/>
            <person name="Ito M."/>
            <person name="Mondo S."/>
            <person name="Reilly M.C."/>
            <person name="Cheng Y.F."/>
            <person name="Bauer S."/>
            <person name="Grigoriev I."/>
            <person name="Gladden J.M."/>
            <person name="Simmons B.A."/>
            <person name="Brem R."/>
            <person name="Arkin A.P."/>
            <person name="Skerker J.M."/>
        </authorList>
    </citation>
    <scope>NUCLEOTIDE SEQUENCE [LARGE SCALE GENOMIC DNA]</scope>
    <source>
        <strain evidence="2 3">NBRC 0880</strain>
    </source>
</reference>
<feature type="region of interest" description="Disordered" evidence="1">
    <location>
        <begin position="1"/>
        <end position="71"/>
    </location>
</feature>
<dbReference type="Proteomes" id="UP000239560">
    <property type="component" value="Unassembled WGS sequence"/>
</dbReference>
<sequence length="244" mass="26075">MCTPNVEEAGDGRGEGGGEEGQGDEGTLTTAYRASPRRRRRECNATSSTRRVRNHESAKLETRGRRSQPLNAQPISRPALRLVAATTFLQGPRALTTPLCLSSRALSLPVSLAPSPRTCEGHTLPSLAPARPLLALLSLLPFALRMLRRMERLTQHMASTQTRTLSSASQALPNHFPPPRWTTEARQLAECACSGVGETSGSGGGGNGDDSLRPTRGRGNGRCEPVVWVADCDGVRSCGTGWLP</sequence>
<organism evidence="2 3">
    <name type="scientific">Rhodotorula toruloides</name>
    <name type="common">Yeast</name>
    <name type="synonym">Rhodosporidium toruloides</name>
    <dbReference type="NCBI Taxonomy" id="5286"/>
    <lineage>
        <taxon>Eukaryota</taxon>
        <taxon>Fungi</taxon>
        <taxon>Dikarya</taxon>
        <taxon>Basidiomycota</taxon>
        <taxon>Pucciniomycotina</taxon>
        <taxon>Microbotryomycetes</taxon>
        <taxon>Sporidiobolales</taxon>
        <taxon>Sporidiobolaceae</taxon>
        <taxon>Rhodotorula</taxon>
    </lineage>
</organism>